<dbReference type="KEGG" id="vab:WPS_29860"/>
<dbReference type="SUPFAM" id="SSF53167">
    <property type="entry name" value="Purine and uridine phosphorylases"/>
    <property type="match status" value="1"/>
</dbReference>
<feature type="binding site" evidence="8">
    <location>
        <position position="212"/>
    </location>
    <ligand>
        <name>phosphate</name>
        <dbReference type="ChEBI" id="CHEBI:43474"/>
    </ligand>
</feature>
<dbReference type="PIRSF" id="PIRSF000477">
    <property type="entry name" value="PurNPase"/>
    <property type="match status" value="1"/>
</dbReference>
<dbReference type="GO" id="GO:0009116">
    <property type="term" value="P:nucleoside metabolic process"/>
    <property type="evidence" value="ECO:0007669"/>
    <property type="project" value="InterPro"/>
</dbReference>
<dbReference type="GO" id="GO:0004731">
    <property type="term" value="F:purine-nucleoside phosphorylase activity"/>
    <property type="evidence" value="ECO:0007669"/>
    <property type="project" value="UniProtKB-EC"/>
</dbReference>
<proteinExistence type="inferred from homology"/>
<dbReference type="EC" id="2.4.2.1" evidence="7"/>
<feature type="binding site" evidence="8">
    <location>
        <position position="29"/>
    </location>
    <ligand>
        <name>phosphate</name>
        <dbReference type="ChEBI" id="CHEBI:43474"/>
    </ligand>
</feature>
<dbReference type="PANTHER" id="PTHR11904">
    <property type="entry name" value="METHYLTHIOADENOSINE/PURINE NUCLEOSIDE PHOSPHORYLASE"/>
    <property type="match status" value="1"/>
</dbReference>
<protein>
    <recommendedName>
        <fullName evidence="7">Purine nucleoside phosphorylase</fullName>
        <ecNumber evidence="7">2.4.2.1</ecNumber>
    </recommendedName>
    <alternativeName>
        <fullName evidence="7">Inosine-guanosine phosphorylase</fullName>
    </alternativeName>
</protein>
<feature type="domain" description="Nucleoside phosphorylase" evidence="9">
    <location>
        <begin position="24"/>
        <end position="267"/>
    </location>
</feature>
<feature type="binding site" evidence="8">
    <location>
        <position position="60"/>
    </location>
    <ligand>
        <name>phosphate</name>
        <dbReference type="ChEBI" id="CHEBI:43474"/>
    </ligand>
</feature>
<dbReference type="EMBL" id="AP025523">
    <property type="protein sequence ID" value="BDE07710.1"/>
    <property type="molecule type" value="Genomic_DNA"/>
</dbReference>
<evidence type="ECO:0000256" key="4">
    <source>
        <dbReference type="ARBA" id="ARBA00022676"/>
    </source>
</evidence>
<evidence type="ECO:0000256" key="7">
    <source>
        <dbReference type="PIRNR" id="PIRNR000477"/>
    </source>
</evidence>
<evidence type="ECO:0000256" key="1">
    <source>
        <dbReference type="ARBA" id="ARBA00002678"/>
    </source>
</evidence>
<dbReference type="InterPro" id="IPR000845">
    <property type="entry name" value="Nucleoside_phosphorylase_d"/>
</dbReference>
<feature type="binding site" evidence="8">
    <location>
        <begin position="80"/>
        <end position="82"/>
    </location>
    <ligand>
        <name>phosphate</name>
        <dbReference type="ChEBI" id="CHEBI:43474"/>
    </ligand>
</feature>
<name>A0AAN2CAI8_UNVUL</name>
<comment type="pathway">
    <text evidence="2 7">Purine metabolism; purine nucleoside salvage.</text>
</comment>
<accession>A0AAN2CAI8</accession>
<dbReference type="Gene3D" id="3.40.50.1580">
    <property type="entry name" value="Nucleoside phosphorylase domain"/>
    <property type="match status" value="1"/>
</dbReference>
<dbReference type="Pfam" id="PF01048">
    <property type="entry name" value="PNP_UDP_1"/>
    <property type="match status" value="1"/>
</dbReference>
<dbReference type="NCBIfam" id="TIGR01697">
    <property type="entry name" value="PNPH-PUNA-XAPA"/>
    <property type="match status" value="1"/>
</dbReference>
<evidence type="ECO:0000256" key="6">
    <source>
        <dbReference type="ARBA" id="ARBA00048556"/>
    </source>
</evidence>
<dbReference type="RefSeq" id="WP_317995286.1">
    <property type="nucleotide sequence ID" value="NZ_AP025523.1"/>
</dbReference>
<evidence type="ECO:0000256" key="5">
    <source>
        <dbReference type="ARBA" id="ARBA00022679"/>
    </source>
</evidence>
<feature type="binding site" evidence="8">
    <location>
        <position position="193"/>
    </location>
    <ligand>
        <name>a purine D-ribonucleoside</name>
        <dbReference type="ChEBI" id="CHEBI:142355"/>
    </ligand>
</feature>
<dbReference type="PANTHER" id="PTHR11904:SF9">
    <property type="entry name" value="PURINE NUCLEOSIDE PHOSPHORYLASE-RELATED"/>
    <property type="match status" value="1"/>
</dbReference>
<evidence type="ECO:0000313" key="11">
    <source>
        <dbReference type="Proteomes" id="UP001317532"/>
    </source>
</evidence>
<keyword evidence="11" id="KW-1185">Reference proteome</keyword>
<evidence type="ECO:0000256" key="2">
    <source>
        <dbReference type="ARBA" id="ARBA00005058"/>
    </source>
</evidence>
<dbReference type="InterPro" id="IPR035994">
    <property type="entry name" value="Nucleoside_phosphorylase_sf"/>
</dbReference>
<comment type="function">
    <text evidence="1">The purine nucleoside phosphorylases catalyze the phosphorolytic breakdown of the N-glycosidic bond in the beta-(deoxy)ribonucleoside molecules, with the formation of the corresponding free purine bases and pentose-1-phosphate. Cleaves guanosine, inosine, 2'-deoxyguanosine and 2'-deoxyinosine.</text>
</comment>
<evidence type="ECO:0000256" key="3">
    <source>
        <dbReference type="ARBA" id="ARBA00006751"/>
    </source>
</evidence>
<evidence type="ECO:0000259" key="9">
    <source>
        <dbReference type="Pfam" id="PF01048"/>
    </source>
</evidence>
<keyword evidence="4 7" id="KW-0328">Glycosyltransferase</keyword>
<evidence type="ECO:0000256" key="8">
    <source>
        <dbReference type="PIRSR" id="PIRSR000477-2"/>
    </source>
</evidence>
<dbReference type="NCBIfam" id="NF006054">
    <property type="entry name" value="PRK08202.1"/>
    <property type="match status" value="1"/>
</dbReference>
<dbReference type="CDD" id="cd09009">
    <property type="entry name" value="PNP-EcPNPII_like"/>
    <property type="match status" value="1"/>
</dbReference>
<comment type="catalytic activity">
    <reaction evidence="6">
        <text>a purine 2'-deoxy-D-ribonucleoside + phosphate = a purine nucleobase + 2-deoxy-alpha-D-ribose 1-phosphate</text>
        <dbReference type="Rhea" id="RHEA:36431"/>
        <dbReference type="ChEBI" id="CHEBI:26386"/>
        <dbReference type="ChEBI" id="CHEBI:43474"/>
        <dbReference type="ChEBI" id="CHEBI:57259"/>
        <dbReference type="ChEBI" id="CHEBI:142361"/>
        <dbReference type="EC" id="2.4.2.1"/>
    </reaction>
</comment>
<gene>
    <name evidence="10" type="primary">deoD</name>
    <name evidence="10" type="ORF">WPS_29860</name>
</gene>
<reference evidence="10 11" key="1">
    <citation type="journal article" date="2022" name="ISME Commun">
        <title>Vulcanimicrobium alpinus gen. nov. sp. nov., the first cultivated representative of the candidate phylum 'Eremiobacterota', is a metabolically versatile aerobic anoxygenic phototroph.</title>
        <authorList>
            <person name="Yabe S."/>
            <person name="Muto K."/>
            <person name="Abe K."/>
            <person name="Yokota A."/>
            <person name="Staudigel H."/>
            <person name="Tebo B.M."/>
        </authorList>
    </citation>
    <scope>NUCLEOTIDE SEQUENCE [LARGE SCALE GENOMIC DNA]</scope>
    <source>
        <strain evidence="10 11">WC8-2</strain>
    </source>
</reference>
<organism evidence="10 11">
    <name type="scientific">Vulcanimicrobium alpinum</name>
    <dbReference type="NCBI Taxonomy" id="3016050"/>
    <lineage>
        <taxon>Bacteria</taxon>
        <taxon>Bacillati</taxon>
        <taxon>Vulcanimicrobiota</taxon>
        <taxon>Vulcanimicrobiia</taxon>
        <taxon>Vulcanimicrobiales</taxon>
        <taxon>Vulcanimicrobiaceae</taxon>
        <taxon>Vulcanimicrobium</taxon>
    </lineage>
</organism>
<dbReference type="Proteomes" id="UP001317532">
    <property type="component" value="Chromosome"/>
</dbReference>
<sequence>MKRKRLDAAAGLLREKAGGDLDCAIVLGSGFGAVLRDRIDGTTIPYRKIDGMPEPTIAGHAGEAHVGRLHDKRVVAFSGRFHLYEGRDATEVIYPVVAAALAGAKTIVLTNAAGGINADYRAGDVMLLVDQLNLTGQNPLTGVELLPGAGARFVDMVDAYAPHLRELARHMAAEYGIVLHDGVYAGLTGPTYETPAEIRYLRTIGADAVGMSTVLETIAARALGRDVVGFSLITNVHGSGAPTSHDDVLEVSQRSAEGVARLVEGIVANLDPAPPAEPVEERTS</sequence>
<feature type="binding site" evidence="8">
    <location>
        <position position="235"/>
    </location>
    <ligand>
        <name>a purine D-ribonucleoside</name>
        <dbReference type="ChEBI" id="CHEBI:142355"/>
    </ligand>
</feature>
<evidence type="ECO:0000313" key="10">
    <source>
        <dbReference type="EMBL" id="BDE07710.1"/>
    </source>
</evidence>
<comment type="similarity">
    <text evidence="3 7">Belongs to the PNP/MTAP phosphorylase family.</text>
</comment>
<dbReference type="InterPro" id="IPR011268">
    <property type="entry name" value="Purine_phosphorylase"/>
</dbReference>
<keyword evidence="5 7" id="KW-0808">Transferase</keyword>
<dbReference type="AlphaFoldDB" id="A0AAN2CAI8"/>
<feature type="binding site" evidence="8">
    <location>
        <position position="112"/>
    </location>
    <ligand>
        <name>phosphate</name>
        <dbReference type="ChEBI" id="CHEBI:43474"/>
    </ligand>
</feature>
<dbReference type="GO" id="GO:0005737">
    <property type="term" value="C:cytoplasm"/>
    <property type="evidence" value="ECO:0007669"/>
    <property type="project" value="TreeGrafter"/>
</dbReference>